<keyword evidence="1" id="KW-0732">Signal</keyword>
<protein>
    <submittedName>
        <fullName evidence="3">Uncharacterized protein LOC101859501</fullName>
    </submittedName>
</protein>
<keyword evidence="2" id="KW-1185">Reference proteome</keyword>
<evidence type="ECO:0000313" key="3">
    <source>
        <dbReference type="RefSeq" id="XP_005104644.1"/>
    </source>
</evidence>
<dbReference type="GeneID" id="101859501"/>
<sequence length="130" mass="14182">MTSSSLRAAVFLCVLALAAGAIVKRSLDDGSAMKMVCERNIDVDCARPVENAQSCTVEVVNVPIATTFETGCSTFGRDLPYDSQAISKMALGTYKYYHCSCARVVGRGGYQCSCQYTEEQYQELLHEAQN</sequence>
<dbReference type="RefSeq" id="XP_005104644.1">
    <property type="nucleotide sequence ID" value="XM_005104587.3"/>
</dbReference>
<organism evidence="2 3">
    <name type="scientific">Aplysia californica</name>
    <name type="common">California sea hare</name>
    <dbReference type="NCBI Taxonomy" id="6500"/>
    <lineage>
        <taxon>Eukaryota</taxon>
        <taxon>Metazoa</taxon>
        <taxon>Spiralia</taxon>
        <taxon>Lophotrochozoa</taxon>
        <taxon>Mollusca</taxon>
        <taxon>Gastropoda</taxon>
        <taxon>Heterobranchia</taxon>
        <taxon>Euthyneura</taxon>
        <taxon>Tectipleura</taxon>
        <taxon>Aplysiida</taxon>
        <taxon>Aplysioidea</taxon>
        <taxon>Aplysiidae</taxon>
        <taxon>Aplysia</taxon>
    </lineage>
</organism>
<name>A0ABM0JYN9_APLCA</name>
<evidence type="ECO:0000313" key="2">
    <source>
        <dbReference type="Proteomes" id="UP000694888"/>
    </source>
</evidence>
<proteinExistence type="predicted"/>
<feature type="chain" id="PRO_5045081636" evidence="1">
    <location>
        <begin position="21"/>
        <end position="130"/>
    </location>
</feature>
<dbReference type="Proteomes" id="UP000694888">
    <property type="component" value="Unplaced"/>
</dbReference>
<evidence type="ECO:0000256" key="1">
    <source>
        <dbReference type="SAM" id="SignalP"/>
    </source>
</evidence>
<reference evidence="3" key="1">
    <citation type="submission" date="2025-08" db="UniProtKB">
        <authorList>
            <consortium name="RefSeq"/>
        </authorList>
    </citation>
    <scope>IDENTIFICATION</scope>
</reference>
<accession>A0ABM0JYN9</accession>
<gene>
    <name evidence="3" type="primary">LOC101859501</name>
</gene>
<feature type="signal peptide" evidence="1">
    <location>
        <begin position="1"/>
        <end position="20"/>
    </location>
</feature>